<evidence type="ECO:0000313" key="1">
    <source>
        <dbReference type="EMBL" id="NPE14019.1"/>
    </source>
</evidence>
<proteinExistence type="predicted"/>
<gene>
    <name evidence="1" type="ORF">HPS55_06710</name>
</gene>
<protein>
    <submittedName>
        <fullName evidence="1">Uncharacterized protein</fullName>
    </submittedName>
</protein>
<comment type="caution">
    <text evidence="1">The sequence shown here is derived from an EMBL/GenBank/DDBJ whole genome shotgun (WGS) entry which is preliminary data.</text>
</comment>
<organism evidence="1 2">
    <name type="scientific">Xylanibacter rodentium</name>
    <dbReference type="NCBI Taxonomy" id="2736289"/>
    <lineage>
        <taxon>Bacteria</taxon>
        <taxon>Pseudomonadati</taxon>
        <taxon>Bacteroidota</taxon>
        <taxon>Bacteroidia</taxon>
        <taxon>Bacteroidales</taxon>
        <taxon>Prevotellaceae</taxon>
        <taxon>Xylanibacter</taxon>
    </lineage>
</organism>
<name>A0ABX2ATM6_9BACT</name>
<accession>A0ABX2ATM6</accession>
<dbReference type="GeneID" id="82157455"/>
<dbReference type="Proteomes" id="UP001193734">
    <property type="component" value="Unassembled WGS sequence"/>
</dbReference>
<dbReference type="EMBL" id="JABKKE010000009">
    <property type="protein sequence ID" value="NPE14019.1"/>
    <property type="molecule type" value="Genomic_DNA"/>
</dbReference>
<reference evidence="1 2" key="1">
    <citation type="submission" date="2020-05" db="EMBL/GenBank/DDBJ databases">
        <title>Distinct polysaccharide utilization as determinants for interspecies competition between intestinal Prevotella spp.</title>
        <authorList>
            <person name="Galvez E.J.C."/>
            <person name="Iljazovic A."/>
            <person name="Strowig T."/>
        </authorList>
    </citation>
    <scope>NUCLEOTIDE SEQUENCE [LARGE SCALE GENOMIC DNA]</scope>
    <source>
        <strain evidence="1 2">PROD</strain>
    </source>
</reference>
<keyword evidence="2" id="KW-1185">Reference proteome</keyword>
<sequence>MNGLITDTNTGDLLIGRGKQAEITGCEAQVCESVLLAMRGEFKEFPLLGAEVRQQLGGCVDPFWPQETKKMLRACKVAAETVRLNEDGTLTIE</sequence>
<evidence type="ECO:0000313" key="2">
    <source>
        <dbReference type="Proteomes" id="UP001193734"/>
    </source>
</evidence>
<dbReference type="RefSeq" id="WP_172324833.1">
    <property type="nucleotide sequence ID" value="NZ_CASQWE010000002.1"/>
</dbReference>